<dbReference type="AlphaFoldDB" id="A0AAV2P725"/>
<evidence type="ECO:0000313" key="3">
    <source>
        <dbReference type="Proteomes" id="UP001497644"/>
    </source>
</evidence>
<dbReference type="EMBL" id="OZ034831">
    <property type="protein sequence ID" value="CAL1688388.1"/>
    <property type="molecule type" value="Genomic_DNA"/>
</dbReference>
<name>A0AAV2P725_9HYME</name>
<keyword evidence="3" id="KW-1185">Reference proteome</keyword>
<dbReference type="Proteomes" id="UP001497644">
    <property type="component" value="Chromosome 8"/>
</dbReference>
<organism evidence="2 3">
    <name type="scientific">Lasius platythorax</name>
    <dbReference type="NCBI Taxonomy" id="488582"/>
    <lineage>
        <taxon>Eukaryota</taxon>
        <taxon>Metazoa</taxon>
        <taxon>Ecdysozoa</taxon>
        <taxon>Arthropoda</taxon>
        <taxon>Hexapoda</taxon>
        <taxon>Insecta</taxon>
        <taxon>Pterygota</taxon>
        <taxon>Neoptera</taxon>
        <taxon>Endopterygota</taxon>
        <taxon>Hymenoptera</taxon>
        <taxon>Apocrita</taxon>
        <taxon>Aculeata</taxon>
        <taxon>Formicoidea</taxon>
        <taxon>Formicidae</taxon>
        <taxon>Formicinae</taxon>
        <taxon>Lasius</taxon>
        <taxon>Lasius</taxon>
    </lineage>
</organism>
<feature type="region of interest" description="Disordered" evidence="1">
    <location>
        <begin position="1"/>
        <end position="20"/>
    </location>
</feature>
<evidence type="ECO:0000256" key="1">
    <source>
        <dbReference type="SAM" id="MobiDB-lite"/>
    </source>
</evidence>
<gene>
    <name evidence="2" type="ORF">LPLAT_LOCUS13457</name>
</gene>
<reference evidence="2" key="1">
    <citation type="submission" date="2024-04" db="EMBL/GenBank/DDBJ databases">
        <authorList>
            <consortium name="Molecular Ecology Group"/>
        </authorList>
    </citation>
    <scope>NUCLEOTIDE SEQUENCE</scope>
</reference>
<sequence>MSVRTEDEPNRSRARARDKAGREMVWDTFSLTSFSSRKLEYMRDGYGREFRYAESSVKLDGYHRGLFIRKEKLYEDGSGDCKSLVEQF</sequence>
<protein>
    <submittedName>
        <fullName evidence="2">Uncharacterized protein</fullName>
    </submittedName>
</protein>
<accession>A0AAV2P725</accession>
<proteinExistence type="predicted"/>
<evidence type="ECO:0000313" key="2">
    <source>
        <dbReference type="EMBL" id="CAL1688388.1"/>
    </source>
</evidence>